<dbReference type="Proteomes" id="UP000241690">
    <property type="component" value="Unassembled WGS sequence"/>
</dbReference>
<keyword evidence="3" id="KW-1185">Reference proteome</keyword>
<dbReference type="EMBL" id="KZ679686">
    <property type="protein sequence ID" value="PTB51285.1"/>
    <property type="molecule type" value="Genomic_DNA"/>
</dbReference>
<name>A0A2T4A2I9_TRIHA</name>
<evidence type="ECO:0000313" key="3">
    <source>
        <dbReference type="Proteomes" id="UP000241690"/>
    </source>
</evidence>
<protein>
    <submittedName>
        <fullName evidence="2">Uncharacterized protein</fullName>
    </submittedName>
</protein>
<evidence type="ECO:0000313" key="2">
    <source>
        <dbReference type="EMBL" id="PTB51285.1"/>
    </source>
</evidence>
<organism evidence="2 3">
    <name type="scientific">Trichoderma harzianum CBS 226.95</name>
    <dbReference type="NCBI Taxonomy" id="983964"/>
    <lineage>
        <taxon>Eukaryota</taxon>
        <taxon>Fungi</taxon>
        <taxon>Dikarya</taxon>
        <taxon>Ascomycota</taxon>
        <taxon>Pezizomycotina</taxon>
        <taxon>Sordariomycetes</taxon>
        <taxon>Hypocreomycetidae</taxon>
        <taxon>Hypocreales</taxon>
        <taxon>Hypocreaceae</taxon>
        <taxon>Trichoderma</taxon>
    </lineage>
</organism>
<feature type="region of interest" description="Disordered" evidence="1">
    <location>
        <begin position="89"/>
        <end position="148"/>
    </location>
</feature>
<reference evidence="2 3" key="1">
    <citation type="submission" date="2016-07" db="EMBL/GenBank/DDBJ databases">
        <title>Multiple horizontal gene transfer events from other fungi enriched the ability of initially mycotrophic Trichoderma (Ascomycota) to feed on dead plant biomass.</title>
        <authorList>
            <consortium name="DOE Joint Genome Institute"/>
            <person name="Aerts A."/>
            <person name="Atanasova L."/>
            <person name="Chenthamara K."/>
            <person name="Zhang J."/>
            <person name="Grujic M."/>
            <person name="Henrissat B."/>
            <person name="Kuo A."/>
            <person name="Salamov A."/>
            <person name="Lipzen A."/>
            <person name="Labutti K."/>
            <person name="Barry K."/>
            <person name="Miao Y."/>
            <person name="Rahimi M.J."/>
            <person name="Shen Q."/>
            <person name="Grigoriev I.V."/>
            <person name="Kubicek C.P."/>
            <person name="Druzhinina I.S."/>
        </authorList>
    </citation>
    <scope>NUCLEOTIDE SEQUENCE [LARGE SCALE GENOMIC DNA]</scope>
    <source>
        <strain evidence="2 3">CBS 226.95</strain>
    </source>
</reference>
<dbReference type="GeneID" id="36624828"/>
<dbReference type="RefSeq" id="XP_024770962.1">
    <property type="nucleotide sequence ID" value="XM_024916259.1"/>
</dbReference>
<proteinExistence type="predicted"/>
<sequence length="159" mass="17877">MNNGVCLSGIRPIFQEASLTLPSAIPPTQGNYFQRLNELLKLIVSAVQEESRDKAAFRTRQHMELAPMQIYSSPLLFSPTHSLMVTRFNTKLSRHKTPRHDDEEKGNDDYYGENPELLDNDENGGVSLGDDSSSSSSEDDQFAYSPNMSTIYLLESSQR</sequence>
<evidence type="ECO:0000256" key="1">
    <source>
        <dbReference type="SAM" id="MobiDB-lite"/>
    </source>
</evidence>
<accession>A0A2T4A2I9</accession>
<gene>
    <name evidence="2" type="ORF">M431DRAFT_485147</name>
</gene>
<dbReference type="AlphaFoldDB" id="A0A2T4A2I9"/>